<keyword evidence="9" id="KW-1185">Reference proteome</keyword>
<evidence type="ECO:0000256" key="3">
    <source>
        <dbReference type="ARBA" id="ARBA00022692"/>
    </source>
</evidence>
<dbReference type="Pfam" id="PF00482">
    <property type="entry name" value="T2SSF"/>
    <property type="match status" value="1"/>
</dbReference>
<organism evidence="8 9">
    <name type="scientific">Actinomyces massiliensis F0489</name>
    <dbReference type="NCBI Taxonomy" id="1125718"/>
    <lineage>
        <taxon>Bacteria</taxon>
        <taxon>Bacillati</taxon>
        <taxon>Actinomycetota</taxon>
        <taxon>Actinomycetes</taxon>
        <taxon>Actinomycetales</taxon>
        <taxon>Actinomycetaceae</taxon>
        <taxon>Actinomyces</taxon>
    </lineage>
</organism>
<evidence type="ECO:0000256" key="6">
    <source>
        <dbReference type="SAM" id="Phobius"/>
    </source>
</evidence>
<sequence>MNGVGVIILGTVATVATGAAAVLALSASVGRVSQVAQSLGVSDDSRRHGPVAVLLAQLQRLPLTRRLRQRLIGAGLDWDPAITELALAALVVLVFLGVRPFIGRIAGGVLAAAVPFAFSRWMQRRAAQRTERFIAQLPDVSRVLSNGTSAGMSVERALGLAAVEVSEPAKTELNRVVAQLGLGWALESALTDLSERMPSRELDVLVRTIIIQSRSGGTLVTALQEIAYALEDRKQLHREVRTAILGSAVSGYIVPVMGVGCVVLLNLMKPGVLDDMASSFIGRLILLIAFVFFGLGALLIRLVSRVEV</sequence>
<evidence type="ECO:0000313" key="9">
    <source>
        <dbReference type="Proteomes" id="UP000002941"/>
    </source>
</evidence>
<feature type="domain" description="Type II secretion system protein GspF" evidence="7">
    <location>
        <begin position="142"/>
        <end position="264"/>
    </location>
</feature>
<evidence type="ECO:0000259" key="7">
    <source>
        <dbReference type="Pfam" id="PF00482"/>
    </source>
</evidence>
<feature type="transmembrane region" description="Helical" evidence="6">
    <location>
        <begin position="71"/>
        <end position="95"/>
    </location>
</feature>
<keyword evidence="4 6" id="KW-1133">Transmembrane helix</keyword>
<evidence type="ECO:0000256" key="4">
    <source>
        <dbReference type="ARBA" id="ARBA00022989"/>
    </source>
</evidence>
<dbReference type="Proteomes" id="UP000002941">
    <property type="component" value="Unassembled WGS sequence"/>
</dbReference>
<keyword evidence="2" id="KW-1003">Cell membrane</keyword>
<protein>
    <submittedName>
        <fullName evidence="8">Type II secretion system protein F</fullName>
    </submittedName>
</protein>
<proteinExistence type="predicted"/>
<feature type="transmembrane region" description="Helical" evidence="6">
    <location>
        <begin position="280"/>
        <end position="303"/>
    </location>
</feature>
<dbReference type="RefSeq" id="WP_008733234.1">
    <property type="nucleotide sequence ID" value="NZ_AKFT01000196.1"/>
</dbReference>
<dbReference type="PANTHER" id="PTHR35007:SF1">
    <property type="entry name" value="PILUS ASSEMBLY PROTEIN"/>
    <property type="match status" value="1"/>
</dbReference>
<evidence type="ECO:0000256" key="1">
    <source>
        <dbReference type="ARBA" id="ARBA00004651"/>
    </source>
</evidence>
<keyword evidence="5 6" id="KW-0472">Membrane</keyword>
<dbReference type="InterPro" id="IPR018076">
    <property type="entry name" value="T2SS_GspF_dom"/>
</dbReference>
<evidence type="ECO:0000256" key="2">
    <source>
        <dbReference type="ARBA" id="ARBA00022475"/>
    </source>
</evidence>
<comment type="subcellular location">
    <subcellularLocation>
        <location evidence="1">Cell membrane</location>
        <topology evidence="1">Multi-pass membrane protein</topology>
    </subcellularLocation>
</comment>
<gene>
    <name evidence="8" type="ORF">HMPREF1318_1601</name>
</gene>
<reference evidence="8 9" key="1">
    <citation type="submission" date="2012-05" db="EMBL/GenBank/DDBJ databases">
        <authorList>
            <person name="Harkins D.M."/>
            <person name="Madupu R."/>
            <person name="Durkin A.S."/>
            <person name="Torralba M."/>
            <person name="Methe B."/>
            <person name="Sutton G.G."/>
            <person name="Nelson K.E."/>
        </authorList>
    </citation>
    <scope>NUCLEOTIDE SEQUENCE [LARGE SCALE GENOMIC DNA]</scope>
    <source>
        <strain evidence="8 9">F0489</strain>
    </source>
</reference>
<dbReference type="GO" id="GO:0005886">
    <property type="term" value="C:plasma membrane"/>
    <property type="evidence" value="ECO:0007669"/>
    <property type="project" value="UniProtKB-SubCell"/>
</dbReference>
<dbReference type="Gene3D" id="1.20.81.30">
    <property type="entry name" value="Type II secretion system (T2SS), domain F"/>
    <property type="match status" value="1"/>
</dbReference>
<comment type="caution">
    <text evidence="8">The sequence shown here is derived from an EMBL/GenBank/DDBJ whole genome shotgun (WGS) entry which is preliminary data.</text>
</comment>
<feature type="transmembrane region" description="Helical" evidence="6">
    <location>
        <begin position="6"/>
        <end position="25"/>
    </location>
</feature>
<feature type="transmembrane region" description="Helical" evidence="6">
    <location>
        <begin position="101"/>
        <end position="122"/>
    </location>
</feature>
<dbReference type="OrthoDB" id="3747101at2"/>
<evidence type="ECO:0000313" key="8">
    <source>
        <dbReference type="EMBL" id="EJF37994.1"/>
    </source>
</evidence>
<dbReference type="EMBL" id="AKFT01000196">
    <property type="protein sequence ID" value="EJF37994.1"/>
    <property type="molecule type" value="Genomic_DNA"/>
</dbReference>
<dbReference type="PATRIC" id="fig|1125718.3.peg.2522"/>
<dbReference type="eggNOG" id="COG4965">
    <property type="taxonomic scope" value="Bacteria"/>
</dbReference>
<dbReference type="InterPro" id="IPR042094">
    <property type="entry name" value="T2SS_GspF_sf"/>
</dbReference>
<feature type="transmembrane region" description="Helical" evidence="6">
    <location>
        <begin position="243"/>
        <end position="268"/>
    </location>
</feature>
<name>J0MUJ6_9ACTO</name>
<dbReference type="AlphaFoldDB" id="J0MUJ6"/>
<keyword evidence="3 6" id="KW-0812">Transmembrane</keyword>
<dbReference type="PANTHER" id="PTHR35007">
    <property type="entry name" value="INTEGRAL MEMBRANE PROTEIN-RELATED"/>
    <property type="match status" value="1"/>
</dbReference>
<accession>J0MUJ6</accession>
<evidence type="ECO:0000256" key="5">
    <source>
        <dbReference type="ARBA" id="ARBA00023136"/>
    </source>
</evidence>